<feature type="domain" description="Thiamine-binding protein" evidence="2">
    <location>
        <begin position="4"/>
        <end position="95"/>
    </location>
</feature>
<protein>
    <recommendedName>
        <fullName evidence="2">Thiamine-binding protein domain-containing protein</fullName>
    </recommendedName>
</protein>
<organism evidence="3 4">
    <name type="scientific">Desulfoferula mesophila</name>
    <dbReference type="NCBI Taxonomy" id="3058419"/>
    <lineage>
        <taxon>Bacteria</taxon>
        <taxon>Pseudomonadati</taxon>
        <taxon>Thermodesulfobacteriota</taxon>
        <taxon>Desulfarculia</taxon>
        <taxon>Desulfarculales</taxon>
        <taxon>Desulfarculaceae</taxon>
        <taxon>Desulfoferula</taxon>
    </lineage>
</organism>
<evidence type="ECO:0000259" key="2">
    <source>
        <dbReference type="Pfam" id="PF01910"/>
    </source>
</evidence>
<evidence type="ECO:0000313" key="3">
    <source>
        <dbReference type="EMBL" id="BEQ15811.1"/>
    </source>
</evidence>
<gene>
    <name evidence="3" type="ORF">FAK_28770</name>
</gene>
<evidence type="ECO:0000256" key="1">
    <source>
        <dbReference type="ARBA" id="ARBA00010272"/>
    </source>
</evidence>
<proteinExistence type="inferred from homology"/>
<dbReference type="NCBIfam" id="TIGR00106">
    <property type="entry name" value="MTH1187 family thiamine-binding protein"/>
    <property type="match status" value="1"/>
</dbReference>
<dbReference type="SUPFAM" id="SSF89957">
    <property type="entry name" value="MTH1187/YkoF-like"/>
    <property type="match status" value="1"/>
</dbReference>
<dbReference type="Pfam" id="PF01910">
    <property type="entry name" value="Thiamine_BP"/>
    <property type="match status" value="1"/>
</dbReference>
<dbReference type="Gene3D" id="3.30.70.930">
    <property type="match status" value="1"/>
</dbReference>
<dbReference type="KEGG" id="dmp:FAK_28770"/>
<accession>A0AAU9EFB6</accession>
<dbReference type="PANTHER" id="PTHR33777">
    <property type="entry name" value="UPF0045 PROTEIN ECM15"/>
    <property type="match status" value="1"/>
</dbReference>
<dbReference type="Proteomes" id="UP001366166">
    <property type="component" value="Chromosome"/>
</dbReference>
<dbReference type="RefSeq" id="WP_338600777.1">
    <property type="nucleotide sequence ID" value="NZ_AP028679.1"/>
</dbReference>
<dbReference type="InterPro" id="IPR029756">
    <property type="entry name" value="MTH1187/YkoF-like"/>
</dbReference>
<comment type="similarity">
    <text evidence="1">Belongs to the UPF0045 family.</text>
</comment>
<sequence>MAVVQFTIVPLGTKTTSLSAYVAQVHQALEDSGVKHTLTPMGTVLEGPLDELLAVIRQVHELPFQAGPSRVMTLINIDDRRDKTGTMEQKLQSVRDKLPK</sequence>
<dbReference type="GO" id="GO:0005829">
    <property type="term" value="C:cytosol"/>
    <property type="evidence" value="ECO:0007669"/>
    <property type="project" value="TreeGrafter"/>
</dbReference>
<dbReference type="PANTHER" id="PTHR33777:SF1">
    <property type="entry name" value="UPF0045 PROTEIN ECM15"/>
    <property type="match status" value="1"/>
</dbReference>
<dbReference type="InterPro" id="IPR002767">
    <property type="entry name" value="Thiamine_BP"/>
</dbReference>
<dbReference type="EMBL" id="AP028679">
    <property type="protein sequence ID" value="BEQ15811.1"/>
    <property type="molecule type" value="Genomic_DNA"/>
</dbReference>
<evidence type="ECO:0000313" key="4">
    <source>
        <dbReference type="Proteomes" id="UP001366166"/>
    </source>
</evidence>
<reference evidence="4" key="1">
    <citation type="journal article" date="2023" name="Arch. Microbiol.">
        <title>Desulfoferula mesophilus gen. nov. sp. nov., a mesophilic sulfate-reducing bacterium isolated from a brackish lake sediment.</title>
        <authorList>
            <person name="Watanabe T."/>
            <person name="Yabe T."/>
            <person name="Tsuji J.M."/>
            <person name="Fukui M."/>
        </authorList>
    </citation>
    <scope>NUCLEOTIDE SEQUENCE [LARGE SCALE GENOMIC DNA]</scope>
    <source>
        <strain evidence="4">12FAK</strain>
    </source>
</reference>
<dbReference type="InterPro" id="IPR051614">
    <property type="entry name" value="UPF0045_domain"/>
</dbReference>
<name>A0AAU9EFB6_9BACT</name>
<keyword evidence="4" id="KW-1185">Reference proteome</keyword>
<dbReference type="AlphaFoldDB" id="A0AAU9EFB6"/>